<evidence type="ECO:0000313" key="7">
    <source>
        <dbReference type="Proteomes" id="UP000198606"/>
    </source>
</evidence>
<dbReference type="Gene3D" id="1.10.10.10">
    <property type="entry name" value="Winged helix-like DNA-binding domain superfamily/Winged helix DNA-binding domain"/>
    <property type="match status" value="1"/>
</dbReference>
<protein>
    <submittedName>
        <fullName evidence="6">DNA-binding transcriptional regulator, LysR family</fullName>
    </submittedName>
</protein>
<dbReference type="InterPro" id="IPR050950">
    <property type="entry name" value="HTH-type_LysR_regulators"/>
</dbReference>
<dbReference type="InterPro" id="IPR036390">
    <property type="entry name" value="WH_DNA-bd_sf"/>
</dbReference>
<proteinExistence type="inferred from homology"/>
<reference evidence="6 7" key="1">
    <citation type="submission" date="2016-10" db="EMBL/GenBank/DDBJ databases">
        <authorList>
            <person name="de Groot N.N."/>
        </authorList>
    </citation>
    <scope>NUCLEOTIDE SEQUENCE [LARGE SCALE GENOMIC DNA]</scope>
    <source>
        <strain evidence="6 7">LMG 18387</strain>
    </source>
</reference>
<dbReference type="SUPFAM" id="SSF46785">
    <property type="entry name" value="Winged helix' DNA-binding domain"/>
    <property type="match status" value="1"/>
</dbReference>
<keyword evidence="3 6" id="KW-0238">DNA-binding</keyword>
<dbReference type="InterPro" id="IPR000847">
    <property type="entry name" value="LysR_HTH_N"/>
</dbReference>
<sequence length="353" mass="38820">MARDRGQAGLFLATAPGRSLMTGGPRDFLSPLRGSLTTSRAMSRIPEPSIIHSRLRLRQLRLMLALQEFGSLRRAAEEIGMTQPAATKMLHEAESLLGVELFERLPRGMRATAFGETAIYYAKMIFAELSGMREEFVALESGNLGRVTIGAIPALASGLLTRTIATLKQSHPRLSMSIQVDTSDVLVQALQQDQLDVVLGRIPDRARADDLLFDSLGEETLCVVAGAQHPMATATSLSWEQLQDMTWVLQQHPSPMRTIINQAFHNARVDIPSSIVETTSIMTLLSLLQQTDMIGVTPVSVINDYPGKHLLKVLPITFVPRLPPYGLITRRHRIQSSAMQAFIDAVKDQHAAP</sequence>
<accession>A0A1G8D1E2</accession>
<dbReference type="PANTHER" id="PTHR30419:SF8">
    <property type="entry name" value="NITROGEN ASSIMILATION TRANSCRIPTIONAL ACTIVATOR-RELATED"/>
    <property type="match status" value="1"/>
</dbReference>
<keyword evidence="4" id="KW-0804">Transcription</keyword>
<dbReference type="Pfam" id="PF00126">
    <property type="entry name" value="HTH_1"/>
    <property type="match status" value="1"/>
</dbReference>
<dbReference type="GO" id="GO:0003677">
    <property type="term" value="F:DNA binding"/>
    <property type="evidence" value="ECO:0007669"/>
    <property type="project" value="UniProtKB-KW"/>
</dbReference>
<dbReference type="AlphaFoldDB" id="A0A1G8D1E2"/>
<evidence type="ECO:0000256" key="4">
    <source>
        <dbReference type="ARBA" id="ARBA00023163"/>
    </source>
</evidence>
<dbReference type="Pfam" id="PF03466">
    <property type="entry name" value="LysR_substrate"/>
    <property type="match status" value="1"/>
</dbReference>
<keyword evidence="2" id="KW-0805">Transcription regulation</keyword>
<dbReference type="PROSITE" id="PS50931">
    <property type="entry name" value="HTH_LYSR"/>
    <property type="match status" value="1"/>
</dbReference>
<dbReference type="InterPro" id="IPR005119">
    <property type="entry name" value="LysR_subst-bd"/>
</dbReference>
<gene>
    <name evidence="6" type="ORF">SAMN05216588_105104</name>
</gene>
<dbReference type="PRINTS" id="PR00039">
    <property type="entry name" value="HTHLYSR"/>
</dbReference>
<comment type="similarity">
    <text evidence="1">Belongs to the LysR transcriptional regulatory family.</text>
</comment>
<dbReference type="PANTHER" id="PTHR30419">
    <property type="entry name" value="HTH-TYPE TRANSCRIPTIONAL REGULATOR YBHD"/>
    <property type="match status" value="1"/>
</dbReference>
<feature type="domain" description="HTH lysR-type" evidence="5">
    <location>
        <begin position="55"/>
        <end position="112"/>
    </location>
</feature>
<dbReference type="Proteomes" id="UP000198606">
    <property type="component" value="Unassembled WGS sequence"/>
</dbReference>
<evidence type="ECO:0000256" key="3">
    <source>
        <dbReference type="ARBA" id="ARBA00023125"/>
    </source>
</evidence>
<dbReference type="InterPro" id="IPR036388">
    <property type="entry name" value="WH-like_DNA-bd_sf"/>
</dbReference>
<evidence type="ECO:0000256" key="2">
    <source>
        <dbReference type="ARBA" id="ARBA00023015"/>
    </source>
</evidence>
<name>A0A1G8D1E2_9GAMM</name>
<organism evidence="6 7">
    <name type="scientific">Phytopseudomonas flavescens</name>
    <dbReference type="NCBI Taxonomy" id="29435"/>
    <lineage>
        <taxon>Bacteria</taxon>
        <taxon>Pseudomonadati</taxon>
        <taxon>Pseudomonadota</taxon>
        <taxon>Gammaproteobacteria</taxon>
        <taxon>Pseudomonadales</taxon>
        <taxon>Pseudomonadaceae</taxon>
        <taxon>Phytopseudomonas</taxon>
    </lineage>
</organism>
<dbReference type="GO" id="GO:0003700">
    <property type="term" value="F:DNA-binding transcription factor activity"/>
    <property type="evidence" value="ECO:0007669"/>
    <property type="project" value="InterPro"/>
</dbReference>
<dbReference type="GO" id="GO:0005829">
    <property type="term" value="C:cytosol"/>
    <property type="evidence" value="ECO:0007669"/>
    <property type="project" value="TreeGrafter"/>
</dbReference>
<dbReference type="STRING" id="29435.SAMN05216588_105104"/>
<dbReference type="SUPFAM" id="SSF53850">
    <property type="entry name" value="Periplasmic binding protein-like II"/>
    <property type="match status" value="1"/>
</dbReference>
<evidence type="ECO:0000256" key="1">
    <source>
        <dbReference type="ARBA" id="ARBA00009437"/>
    </source>
</evidence>
<dbReference type="Gene3D" id="3.40.190.290">
    <property type="match status" value="1"/>
</dbReference>
<evidence type="ECO:0000259" key="5">
    <source>
        <dbReference type="PROSITE" id="PS50931"/>
    </source>
</evidence>
<dbReference type="EMBL" id="FNDG01000005">
    <property type="protein sequence ID" value="SDH51618.1"/>
    <property type="molecule type" value="Genomic_DNA"/>
</dbReference>
<evidence type="ECO:0000313" key="6">
    <source>
        <dbReference type="EMBL" id="SDH51618.1"/>
    </source>
</evidence>